<dbReference type="InterPro" id="IPR032687">
    <property type="entry name" value="AraC-type_N"/>
</dbReference>
<evidence type="ECO:0000259" key="4">
    <source>
        <dbReference type="PROSITE" id="PS01124"/>
    </source>
</evidence>
<evidence type="ECO:0000256" key="1">
    <source>
        <dbReference type="ARBA" id="ARBA00023015"/>
    </source>
</evidence>
<name>A0A2K9LJ34_9GAMM</name>
<keyword evidence="1" id="KW-0805">Transcription regulation</keyword>
<keyword evidence="3" id="KW-0804">Transcription</keyword>
<dbReference type="InterPro" id="IPR009057">
    <property type="entry name" value="Homeodomain-like_sf"/>
</dbReference>
<dbReference type="Pfam" id="PF12625">
    <property type="entry name" value="Arabinose_bd"/>
    <property type="match status" value="1"/>
</dbReference>
<dbReference type="Pfam" id="PF12833">
    <property type="entry name" value="HTH_18"/>
    <property type="match status" value="1"/>
</dbReference>
<dbReference type="GO" id="GO:0000976">
    <property type="term" value="F:transcription cis-regulatory region binding"/>
    <property type="evidence" value="ECO:0007669"/>
    <property type="project" value="TreeGrafter"/>
</dbReference>
<proteinExistence type="predicted"/>
<keyword evidence="6" id="KW-1185">Reference proteome</keyword>
<keyword evidence="2" id="KW-0238">DNA-binding</keyword>
<sequence>MKIGDTTALYVNQLLKLAAGMGADCDQLLADADLNPNELADDDNRIDLTYLMRLGRGAIRQTGRPDIGLQLGAHSHISSLGYVGLAAMTAKTLGDALNILVRYEHLNSQCYRGTSQLVAEGGQMALTFYSIAPYNAYTCFVVDGVLGAWAKLTYLLTGVTDLVRRVDIEFDAPSYGDDYQTAFGCEIRFGAPRNAIIMNAADMAIPLPDSSPQLHDKLIQICDELLNQIALADSYRNKVLKVLGTMLHGQTPSIDEVALKLGMPSWTLRRKLKEEDSAYQSLVDEMRRDVAMSYMKNTDLSFGEISYLLGFSTPGAFQRAFKRWSGQTPGEFRKLLSKK</sequence>
<feature type="domain" description="HTH araC/xylS-type" evidence="4">
    <location>
        <begin position="237"/>
        <end position="335"/>
    </location>
</feature>
<accession>A0A2K9LJ34</accession>
<evidence type="ECO:0000256" key="3">
    <source>
        <dbReference type="ARBA" id="ARBA00023163"/>
    </source>
</evidence>
<dbReference type="PANTHER" id="PTHR47894:SF1">
    <property type="entry name" value="HTH-TYPE TRANSCRIPTIONAL REGULATOR VQSM"/>
    <property type="match status" value="1"/>
</dbReference>
<dbReference type="InterPro" id="IPR018060">
    <property type="entry name" value="HTH_AraC"/>
</dbReference>
<dbReference type="GO" id="GO:0005829">
    <property type="term" value="C:cytosol"/>
    <property type="evidence" value="ECO:0007669"/>
    <property type="project" value="TreeGrafter"/>
</dbReference>
<evidence type="ECO:0000313" key="5">
    <source>
        <dbReference type="EMBL" id="AUM11505.1"/>
    </source>
</evidence>
<dbReference type="KEGG" id="kak:Kalk_03300"/>
<dbReference type="EMBL" id="CP022684">
    <property type="protein sequence ID" value="AUM11505.1"/>
    <property type="molecule type" value="Genomic_DNA"/>
</dbReference>
<dbReference type="PROSITE" id="PS01124">
    <property type="entry name" value="HTH_ARAC_FAMILY_2"/>
    <property type="match status" value="1"/>
</dbReference>
<evidence type="ECO:0000313" key="6">
    <source>
        <dbReference type="Proteomes" id="UP000235116"/>
    </source>
</evidence>
<dbReference type="AlphaFoldDB" id="A0A2K9LJ34"/>
<dbReference type="OrthoDB" id="5722175at2"/>
<gene>
    <name evidence="5" type="ORF">Kalk_03300</name>
</gene>
<reference evidence="6" key="1">
    <citation type="submission" date="2017-08" db="EMBL/GenBank/DDBJ databases">
        <title>Direct submision.</title>
        <authorList>
            <person name="Kim S.-J."/>
            <person name="Rhee S.-K."/>
        </authorList>
    </citation>
    <scope>NUCLEOTIDE SEQUENCE [LARGE SCALE GENOMIC DNA]</scope>
    <source>
        <strain evidence="6">GI5</strain>
    </source>
</reference>
<dbReference type="PANTHER" id="PTHR47894">
    <property type="entry name" value="HTH-TYPE TRANSCRIPTIONAL REGULATOR GADX"/>
    <property type="match status" value="1"/>
</dbReference>
<dbReference type="GO" id="GO:0003700">
    <property type="term" value="F:DNA-binding transcription factor activity"/>
    <property type="evidence" value="ECO:0007669"/>
    <property type="project" value="InterPro"/>
</dbReference>
<dbReference type="Gene3D" id="1.10.10.60">
    <property type="entry name" value="Homeodomain-like"/>
    <property type="match status" value="1"/>
</dbReference>
<evidence type="ECO:0000256" key="2">
    <source>
        <dbReference type="ARBA" id="ARBA00023125"/>
    </source>
</evidence>
<dbReference type="Proteomes" id="UP000235116">
    <property type="component" value="Chromosome"/>
</dbReference>
<dbReference type="SMART" id="SM00342">
    <property type="entry name" value="HTH_ARAC"/>
    <property type="match status" value="1"/>
</dbReference>
<protein>
    <recommendedName>
        <fullName evidence="4">HTH araC/xylS-type domain-containing protein</fullName>
    </recommendedName>
</protein>
<dbReference type="SUPFAM" id="SSF46689">
    <property type="entry name" value="Homeodomain-like"/>
    <property type="match status" value="1"/>
</dbReference>
<dbReference type="RefSeq" id="WP_101892845.1">
    <property type="nucleotide sequence ID" value="NZ_CP022684.1"/>
</dbReference>
<organism evidence="5 6">
    <name type="scientific">Ketobacter alkanivorans</name>
    <dbReference type="NCBI Taxonomy" id="1917421"/>
    <lineage>
        <taxon>Bacteria</taxon>
        <taxon>Pseudomonadati</taxon>
        <taxon>Pseudomonadota</taxon>
        <taxon>Gammaproteobacteria</taxon>
        <taxon>Pseudomonadales</taxon>
        <taxon>Ketobacteraceae</taxon>
        <taxon>Ketobacter</taxon>
    </lineage>
</organism>